<keyword evidence="8" id="KW-0479">Metal-binding</keyword>
<dbReference type="GO" id="GO:0004156">
    <property type="term" value="F:dihydropteroate synthase activity"/>
    <property type="evidence" value="ECO:0007669"/>
    <property type="project" value="UniProtKB-EC"/>
</dbReference>
<dbReference type="STRING" id="1423813.FC26_GL002344"/>
<dbReference type="RefSeq" id="WP_057779619.1">
    <property type="nucleotide sequence ID" value="NZ_AYYY01000043.1"/>
</dbReference>
<dbReference type="EC" id="2.5.1.15" evidence="5"/>
<protein>
    <recommendedName>
        <fullName evidence="6">Dihydropteroate synthase</fullName>
        <ecNumber evidence="5">2.5.1.15</ecNumber>
    </recommendedName>
    <alternativeName>
        <fullName evidence="11">Dihydropteroate pyrophosphorylase</fullName>
    </alternativeName>
</protein>
<keyword evidence="14" id="KW-1185">Reference proteome</keyword>
<dbReference type="InterPro" id="IPR011005">
    <property type="entry name" value="Dihydropteroate_synth-like_sf"/>
</dbReference>
<dbReference type="GO" id="GO:0005829">
    <property type="term" value="C:cytosol"/>
    <property type="evidence" value="ECO:0007669"/>
    <property type="project" value="TreeGrafter"/>
</dbReference>
<dbReference type="Gene3D" id="3.20.20.20">
    <property type="entry name" value="Dihydropteroate synthase-like"/>
    <property type="match status" value="1"/>
</dbReference>
<dbReference type="Pfam" id="PF00809">
    <property type="entry name" value="Pterin_bind"/>
    <property type="match status" value="1"/>
</dbReference>
<dbReference type="InterPro" id="IPR000489">
    <property type="entry name" value="Pterin-binding_dom"/>
</dbReference>
<dbReference type="InterPro" id="IPR006390">
    <property type="entry name" value="DHP_synth_dom"/>
</dbReference>
<comment type="pathway">
    <text evidence="3">Cofactor biosynthesis; tetrahydrofolate biosynthesis; 7,8-dihydrofolate from 2-amino-4-hydroxy-6-hydroxymethyl-7,8-dihydropteridine diphosphate and 4-aminobenzoate: step 1/2.</text>
</comment>
<dbReference type="AlphaFoldDB" id="A0A0R2ABZ1"/>
<evidence type="ECO:0000256" key="11">
    <source>
        <dbReference type="ARBA" id="ARBA00030193"/>
    </source>
</evidence>
<dbReference type="NCBIfam" id="TIGR01496">
    <property type="entry name" value="DHPS"/>
    <property type="match status" value="1"/>
</dbReference>
<dbReference type="PROSITE" id="PS50972">
    <property type="entry name" value="PTERIN_BINDING"/>
    <property type="match status" value="1"/>
</dbReference>
<evidence type="ECO:0000256" key="7">
    <source>
        <dbReference type="ARBA" id="ARBA00022679"/>
    </source>
</evidence>
<comment type="catalytic activity">
    <reaction evidence="1">
        <text>(7,8-dihydropterin-6-yl)methyl diphosphate + 4-aminobenzoate = 7,8-dihydropteroate + diphosphate</text>
        <dbReference type="Rhea" id="RHEA:19949"/>
        <dbReference type="ChEBI" id="CHEBI:17836"/>
        <dbReference type="ChEBI" id="CHEBI:17839"/>
        <dbReference type="ChEBI" id="CHEBI:33019"/>
        <dbReference type="ChEBI" id="CHEBI:72950"/>
        <dbReference type="EC" id="2.5.1.15"/>
    </reaction>
</comment>
<keyword evidence="7" id="KW-0808">Transferase</keyword>
<comment type="similarity">
    <text evidence="4">Belongs to the DHPS family.</text>
</comment>
<dbReference type="SUPFAM" id="SSF51717">
    <property type="entry name" value="Dihydropteroate synthetase-like"/>
    <property type="match status" value="1"/>
</dbReference>
<evidence type="ECO:0000256" key="2">
    <source>
        <dbReference type="ARBA" id="ARBA00001946"/>
    </source>
</evidence>
<evidence type="ECO:0000313" key="14">
    <source>
        <dbReference type="Proteomes" id="UP000051733"/>
    </source>
</evidence>
<dbReference type="PATRIC" id="fig|1423813.3.peg.2391"/>
<dbReference type="PROSITE" id="PS00792">
    <property type="entry name" value="DHPS_1"/>
    <property type="match status" value="1"/>
</dbReference>
<keyword evidence="10" id="KW-0289">Folate biosynthesis</keyword>
<evidence type="ECO:0000256" key="3">
    <source>
        <dbReference type="ARBA" id="ARBA00004763"/>
    </source>
</evidence>
<evidence type="ECO:0000256" key="1">
    <source>
        <dbReference type="ARBA" id="ARBA00000012"/>
    </source>
</evidence>
<dbReference type="EMBL" id="AYYY01000043">
    <property type="protein sequence ID" value="KRM61126.1"/>
    <property type="molecule type" value="Genomic_DNA"/>
</dbReference>
<dbReference type="GO" id="GO:0046872">
    <property type="term" value="F:metal ion binding"/>
    <property type="evidence" value="ECO:0007669"/>
    <property type="project" value="UniProtKB-KW"/>
</dbReference>
<dbReference type="OrthoDB" id="9811744at2"/>
<accession>A0A0R2ABZ1</accession>
<evidence type="ECO:0000256" key="9">
    <source>
        <dbReference type="ARBA" id="ARBA00022842"/>
    </source>
</evidence>
<dbReference type="PANTHER" id="PTHR20941">
    <property type="entry name" value="FOLATE SYNTHESIS PROTEINS"/>
    <property type="match status" value="1"/>
</dbReference>
<dbReference type="Proteomes" id="UP000051733">
    <property type="component" value="Unassembled WGS sequence"/>
</dbReference>
<proteinExistence type="inferred from homology"/>
<organism evidence="13 14">
    <name type="scientific">Paucilactobacillus vaccinostercus DSM 20634</name>
    <dbReference type="NCBI Taxonomy" id="1423813"/>
    <lineage>
        <taxon>Bacteria</taxon>
        <taxon>Bacillati</taxon>
        <taxon>Bacillota</taxon>
        <taxon>Bacilli</taxon>
        <taxon>Lactobacillales</taxon>
        <taxon>Lactobacillaceae</taxon>
        <taxon>Paucilactobacillus</taxon>
    </lineage>
</organism>
<evidence type="ECO:0000256" key="10">
    <source>
        <dbReference type="ARBA" id="ARBA00022909"/>
    </source>
</evidence>
<comment type="cofactor">
    <cofactor evidence="2">
        <name>Mg(2+)</name>
        <dbReference type="ChEBI" id="CHEBI:18420"/>
    </cofactor>
</comment>
<comment type="caution">
    <text evidence="13">The sequence shown here is derived from an EMBL/GenBank/DDBJ whole genome shotgun (WGS) entry which is preliminary data.</text>
</comment>
<name>A0A0R2ABZ1_9LACO</name>
<evidence type="ECO:0000259" key="12">
    <source>
        <dbReference type="PROSITE" id="PS50972"/>
    </source>
</evidence>
<dbReference type="GO" id="GO:0046654">
    <property type="term" value="P:tetrahydrofolate biosynthetic process"/>
    <property type="evidence" value="ECO:0007669"/>
    <property type="project" value="UniProtKB-UniPathway"/>
</dbReference>
<reference evidence="13 14" key="1">
    <citation type="journal article" date="2015" name="Genome Announc.">
        <title>Expanding the biotechnology potential of lactobacilli through comparative genomics of 213 strains and associated genera.</title>
        <authorList>
            <person name="Sun Z."/>
            <person name="Harris H.M."/>
            <person name="McCann A."/>
            <person name="Guo C."/>
            <person name="Argimon S."/>
            <person name="Zhang W."/>
            <person name="Yang X."/>
            <person name="Jeffery I.B."/>
            <person name="Cooney J.C."/>
            <person name="Kagawa T.F."/>
            <person name="Liu W."/>
            <person name="Song Y."/>
            <person name="Salvetti E."/>
            <person name="Wrobel A."/>
            <person name="Rasinkangas P."/>
            <person name="Parkhill J."/>
            <person name="Rea M.C."/>
            <person name="O'Sullivan O."/>
            <person name="Ritari J."/>
            <person name="Douillard F.P."/>
            <person name="Paul Ross R."/>
            <person name="Yang R."/>
            <person name="Briner A.E."/>
            <person name="Felis G.E."/>
            <person name="de Vos W.M."/>
            <person name="Barrangou R."/>
            <person name="Klaenhammer T.R."/>
            <person name="Caufield P.W."/>
            <person name="Cui Y."/>
            <person name="Zhang H."/>
            <person name="O'Toole P.W."/>
        </authorList>
    </citation>
    <scope>NUCLEOTIDE SEQUENCE [LARGE SCALE GENOMIC DNA]</scope>
    <source>
        <strain evidence="13 14">DSM 20634</strain>
    </source>
</reference>
<feature type="domain" description="Pterin-binding" evidence="12">
    <location>
        <begin position="116"/>
        <end position="366"/>
    </location>
</feature>
<evidence type="ECO:0000256" key="5">
    <source>
        <dbReference type="ARBA" id="ARBA00012458"/>
    </source>
</evidence>
<evidence type="ECO:0000313" key="13">
    <source>
        <dbReference type="EMBL" id="KRM61126.1"/>
    </source>
</evidence>
<dbReference type="UniPathway" id="UPA00077">
    <property type="reaction ID" value="UER00156"/>
</dbReference>
<dbReference type="InterPro" id="IPR045031">
    <property type="entry name" value="DHP_synth-like"/>
</dbReference>
<evidence type="ECO:0000256" key="8">
    <source>
        <dbReference type="ARBA" id="ARBA00022723"/>
    </source>
</evidence>
<evidence type="ECO:0000256" key="4">
    <source>
        <dbReference type="ARBA" id="ARBA00009503"/>
    </source>
</evidence>
<evidence type="ECO:0000256" key="6">
    <source>
        <dbReference type="ARBA" id="ARBA00016919"/>
    </source>
</evidence>
<dbReference type="GO" id="GO:0046656">
    <property type="term" value="P:folic acid biosynthetic process"/>
    <property type="evidence" value="ECO:0007669"/>
    <property type="project" value="UniProtKB-KW"/>
</dbReference>
<dbReference type="PANTHER" id="PTHR20941:SF1">
    <property type="entry name" value="FOLIC ACID SYNTHESIS PROTEIN FOL1"/>
    <property type="match status" value="1"/>
</dbReference>
<gene>
    <name evidence="13" type="ORF">FC26_GL002344</name>
</gene>
<keyword evidence="9" id="KW-0460">Magnesium</keyword>
<sequence length="378" mass="42605">MQINEIVVNDTNSFESRVLQGLVQRRAQLMLEFNLVTDTQHAALIELLAQFDADFVDQETSVQATIPFAAWATFADRCAAKFVNDPECVRSLTAITRKYEVHWQTTRFDFNISQKPIIYGILNITPDSFYDGGRFQDPAAIADQIERMIAAGVTVIEVGGQTTRPGGFVEVTPVEELRRISSTVTLIQQHYPQVAVAVDTYKLPVMQEMVRAGVDIINDVNAFTDVPDKLALFANSKTGLLTMHSSRDTEYDNLTREMKRFFETNLSALTAAGIDRERIALDQGIGYSKVADGYQDYAMMRNIDQFNYLGRPMMVAISRKGFGAKLFGLKKDDRLPVTLIAEAYMYLHGGRILRVHDVEETVQLTKMLDTINAGYWQR</sequence>